<evidence type="ECO:0000313" key="9">
    <source>
        <dbReference type="Proteomes" id="UP000719412"/>
    </source>
</evidence>
<dbReference type="SUPFAM" id="SSF56574">
    <property type="entry name" value="Serpins"/>
    <property type="match status" value="1"/>
</dbReference>
<dbReference type="EMBL" id="JABDTM020025146">
    <property type="protein sequence ID" value="KAH0813582.1"/>
    <property type="molecule type" value="Genomic_DNA"/>
</dbReference>
<dbReference type="Gene3D" id="3.30.497.10">
    <property type="entry name" value="Antithrombin, subunit I, domain 2"/>
    <property type="match status" value="1"/>
</dbReference>
<feature type="region of interest" description="Disordered" evidence="6">
    <location>
        <begin position="965"/>
        <end position="1000"/>
    </location>
</feature>
<organism evidence="8 9">
    <name type="scientific">Tenebrio molitor</name>
    <name type="common">Yellow mealworm beetle</name>
    <dbReference type="NCBI Taxonomy" id="7067"/>
    <lineage>
        <taxon>Eukaryota</taxon>
        <taxon>Metazoa</taxon>
        <taxon>Ecdysozoa</taxon>
        <taxon>Arthropoda</taxon>
        <taxon>Hexapoda</taxon>
        <taxon>Insecta</taxon>
        <taxon>Pterygota</taxon>
        <taxon>Neoptera</taxon>
        <taxon>Endopterygota</taxon>
        <taxon>Coleoptera</taxon>
        <taxon>Polyphaga</taxon>
        <taxon>Cucujiformia</taxon>
        <taxon>Tenebrionidae</taxon>
        <taxon>Tenebrio</taxon>
    </lineage>
</organism>
<feature type="domain" description="C2H2-type" evidence="7">
    <location>
        <begin position="754"/>
        <end position="782"/>
    </location>
</feature>
<evidence type="ECO:0000313" key="8">
    <source>
        <dbReference type="EMBL" id="KAH0813582.1"/>
    </source>
</evidence>
<dbReference type="FunFam" id="3.30.160.60:FF:002203">
    <property type="entry name" value="Zinc finger protein 142-like Protein"/>
    <property type="match status" value="4"/>
</dbReference>
<dbReference type="PANTHER" id="PTHR11461:SF211">
    <property type="entry name" value="GH10112P-RELATED"/>
    <property type="match status" value="1"/>
</dbReference>
<dbReference type="InterPro" id="IPR042185">
    <property type="entry name" value="Serpin_sf_2"/>
</dbReference>
<evidence type="ECO:0000256" key="5">
    <source>
        <dbReference type="RuleBase" id="RU000411"/>
    </source>
</evidence>
<evidence type="ECO:0000256" key="1">
    <source>
        <dbReference type="ARBA" id="ARBA00009500"/>
    </source>
</evidence>
<comment type="similarity">
    <text evidence="1 5">Belongs to the serpin family.</text>
</comment>
<dbReference type="InterPro" id="IPR023796">
    <property type="entry name" value="Serpin_dom"/>
</dbReference>
<feature type="domain" description="C2H2-type" evidence="7">
    <location>
        <begin position="1050"/>
        <end position="1078"/>
    </location>
</feature>
<keyword evidence="4" id="KW-0479">Metal-binding</keyword>
<dbReference type="PROSITE" id="PS50157">
    <property type="entry name" value="ZINC_FINGER_C2H2_2"/>
    <property type="match status" value="6"/>
</dbReference>
<dbReference type="InterPro" id="IPR000215">
    <property type="entry name" value="Serpin_fam"/>
</dbReference>
<evidence type="ECO:0000256" key="3">
    <source>
        <dbReference type="ARBA" id="ARBA00022900"/>
    </source>
</evidence>
<evidence type="ECO:0000256" key="4">
    <source>
        <dbReference type="PROSITE-ProRule" id="PRU00042"/>
    </source>
</evidence>
<name>A0A8J6HFS8_TENMO</name>
<dbReference type="Proteomes" id="UP000719412">
    <property type="component" value="Unassembled WGS sequence"/>
</dbReference>
<dbReference type="InterPro" id="IPR036236">
    <property type="entry name" value="Znf_C2H2_sf"/>
</dbReference>
<reference evidence="8" key="1">
    <citation type="journal article" date="2020" name="J Insects Food Feed">
        <title>The yellow mealworm (Tenebrio molitor) genome: a resource for the emerging insects as food and feed industry.</title>
        <authorList>
            <person name="Eriksson T."/>
            <person name="Andere A."/>
            <person name="Kelstrup H."/>
            <person name="Emery V."/>
            <person name="Picard C."/>
        </authorList>
    </citation>
    <scope>NUCLEOTIDE SEQUENCE</scope>
    <source>
        <strain evidence="8">Stoneville</strain>
        <tissue evidence="8">Whole head</tissue>
    </source>
</reference>
<keyword evidence="3" id="KW-0722">Serine protease inhibitor</keyword>
<dbReference type="Pfam" id="PF00079">
    <property type="entry name" value="Serpin"/>
    <property type="match status" value="1"/>
</dbReference>
<feature type="domain" description="C2H2-type" evidence="7">
    <location>
        <begin position="690"/>
        <end position="718"/>
    </location>
</feature>
<proteinExistence type="inferred from homology"/>
<dbReference type="InterPro" id="IPR036186">
    <property type="entry name" value="Serpin_sf"/>
</dbReference>
<feature type="compositionally biased region" description="Acidic residues" evidence="6">
    <location>
        <begin position="552"/>
        <end position="562"/>
    </location>
</feature>
<feature type="region of interest" description="Disordered" evidence="6">
    <location>
        <begin position="1606"/>
        <end position="1625"/>
    </location>
</feature>
<evidence type="ECO:0000256" key="2">
    <source>
        <dbReference type="ARBA" id="ARBA00022690"/>
    </source>
</evidence>
<feature type="compositionally biased region" description="Basic and acidic residues" evidence="6">
    <location>
        <begin position="563"/>
        <end position="588"/>
    </location>
</feature>
<dbReference type="PROSITE" id="PS00028">
    <property type="entry name" value="ZINC_FINGER_C2H2_1"/>
    <property type="match status" value="2"/>
</dbReference>
<dbReference type="CDD" id="cd19955">
    <property type="entry name" value="serpin48-like_insects"/>
    <property type="match status" value="1"/>
</dbReference>
<comment type="caution">
    <text evidence="8">The sequence shown here is derived from an EMBL/GenBank/DDBJ whole genome shotgun (WGS) entry which is preliminary data.</text>
</comment>
<gene>
    <name evidence="8" type="ORF">GEV33_009207</name>
</gene>
<dbReference type="InterPro" id="IPR013087">
    <property type="entry name" value="Znf_C2H2_type"/>
</dbReference>
<feature type="region of interest" description="Disordered" evidence="6">
    <location>
        <begin position="548"/>
        <end position="588"/>
    </location>
</feature>
<dbReference type="SMART" id="SM00355">
    <property type="entry name" value="ZnF_C2H2"/>
    <property type="match status" value="21"/>
</dbReference>
<dbReference type="Gene3D" id="3.30.160.60">
    <property type="entry name" value="Classic Zinc Finger"/>
    <property type="match status" value="10"/>
</dbReference>
<keyword evidence="4" id="KW-0862">Zinc</keyword>
<dbReference type="FunFam" id="3.30.160.60:FF:002803">
    <property type="match status" value="2"/>
</dbReference>
<dbReference type="GO" id="GO:0004867">
    <property type="term" value="F:serine-type endopeptidase inhibitor activity"/>
    <property type="evidence" value="ECO:0007669"/>
    <property type="project" value="UniProtKB-KW"/>
</dbReference>
<dbReference type="InterPro" id="IPR042178">
    <property type="entry name" value="Serpin_sf_1"/>
</dbReference>
<dbReference type="SMART" id="SM00093">
    <property type="entry name" value="SERPIN"/>
    <property type="match status" value="1"/>
</dbReference>
<dbReference type="GO" id="GO:0008270">
    <property type="term" value="F:zinc ion binding"/>
    <property type="evidence" value="ECO:0007669"/>
    <property type="project" value="UniProtKB-KW"/>
</dbReference>
<evidence type="ECO:0000256" key="6">
    <source>
        <dbReference type="SAM" id="MobiDB-lite"/>
    </source>
</evidence>
<keyword evidence="4" id="KW-0863">Zinc-finger</keyword>
<feature type="domain" description="C2H2-type" evidence="7">
    <location>
        <begin position="1439"/>
        <end position="1467"/>
    </location>
</feature>
<dbReference type="Pfam" id="PF00096">
    <property type="entry name" value="zf-C2H2"/>
    <property type="match status" value="1"/>
</dbReference>
<evidence type="ECO:0000259" key="7">
    <source>
        <dbReference type="PROSITE" id="PS50157"/>
    </source>
</evidence>
<protein>
    <recommendedName>
        <fullName evidence="7">C2H2-type domain-containing protein</fullName>
    </recommendedName>
</protein>
<reference evidence="8" key="2">
    <citation type="submission" date="2021-08" db="EMBL/GenBank/DDBJ databases">
        <authorList>
            <person name="Eriksson T."/>
        </authorList>
    </citation>
    <scope>NUCLEOTIDE SEQUENCE</scope>
    <source>
        <strain evidence="8">Stoneville</strain>
        <tissue evidence="8">Whole head</tissue>
    </source>
</reference>
<dbReference type="PANTHER" id="PTHR11461">
    <property type="entry name" value="SERINE PROTEASE INHIBITOR, SERPIN"/>
    <property type="match status" value="1"/>
</dbReference>
<feature type="domain" description="C2H2-type" evidence="7">
    <location>
        <begin position="596"/>
        <end position="624"/>
    </location>
</feature>
<keyword evidence="2" id="KW-0646">Protease inhibitor</keyword>
<feature type="domain" description="C2H2-type" evidence="7">
    <location>
        <begin position="1563"/>
        <end position="1591"/>
    </location>
</feature>
<dbReference type="SUPFAM" id="SSF57667">
    <property type="entry name" value="beta-beta-alpha zinc fingers"/>
    <property type="match status" value="3"/>
</dbReference>
<dbReference type="Gene3D" id="2.30.39.10">
    <property type="entry name" value="Alpha-1-antitrypsin, domain 1"/>
    <property type="match status" value="1"/>
</dbReference>
<sequence>MQERKKSWFQEQARFKSDELQRPGKPHSYEDLFGLEVRLRLHHSAHSTLRHDTMRIALLLVCLLSLTSANPEALQKFVEGNRWFSGAVYKEVLAKNDGNFLVCPFSAEVILALAQCGAKDETGEEIRTALRLPNSQETGEVFKALLPKLKGNDLYKFNAANKIYVKDNFPVTAAFNTTAIETFQASSQNLDFTQSDAARIINDWVSQKTEGKIRDLIDSEALTDDTVMVLVNALYFSGSWKKHFKARSTQKRKFYKTNEDVVEVDTMKKSDYYGYYESEELGAKFLEMPFKGAREVKMVIVLPNDKEGLKELEGRVEEVYSGAQFQWETVEVELPKFKIETSIDFKRILKNLGVQKAFSRADFSGLAGEKGEIHISNVVQKAFISVNENGVEAAAATAVLFHPKSLMDFYGSKTFVVDHPFMFYIKVSDIVIFTVVPTFYTYILQPAVEPITIQLNQQVPSLQLNQDVKNSDILDISRQHVVLGDNVGVTSIKEESAEECTEVYKDWTVVSVKEEPDEDQDRKPEFELTDVDKTEEWCEIPIKEEVEKNEEKDDLIDEVSEESELKNSVEKSEVETSPQKERQLERGKSSKRSKFFDCEYCSYKTNWKGNLTKHVVSRHTALEEIKWLECEHCSYKGKTKDYLKCHLLHVHNISVKWYNCSQCSFKAKLKSLLERHVIVNHTESEQIKWFQCDHCAYKAKLKTNLKQHILRKHTNSSEINWFQCDYCNFKTKRKRNLKFHQLNKHTDYDKIQWFLCEFCPYKFKRKAAMKVHVATMHGGDGTKSKKAKQETREIPVFIDNKLCWKRIVVAGKPQDYSFKCTQCDFTTTDKEFFTKHVLKEHTVTEIKKEDDGIVKKTYKTKDVMVIVDDVPQVMRIKPVEEQRAVLTQKNIKREPDNDVKIIDSVDANDEDLTVVGQKVLKEWIDISELEIEQIRETQSVKNVEIRSCTDKEVRTAENQIVSGKCRRHEVSGNSQVGPDETRTETNVTSRDGEGQTVRQGSDVVIEKGSSGKTNGKKFICKHCPYTTKWRGNLTKHGVFRHFNFEPFQWYTCPNCSYKAKTKDNLKSHIEKIHSTSSKQFGCTMCTFTTKYQQSLKLHVKRKHTEGVQLLQGDKYNSKRKYKQSAKRHAVVVDADCEEFRCEQCGFKTKSLEQHVVKKRGEVRRFTCAKCGHVGEFDASLEKQTATDCCRNRANEDKDTLWEFALSQHTKNCQKLERPSRTFSCSAKISNNYKCDWCNFETSLRISLFTHVTTCHAPHNSRAPEPEYKCEKCEFRTSSQLVLLKHKDNCYLLEREVILCKTEPYYPKVKWFQCDDCNYITKYRCALKQHIIYHHTSYEEIRWFCCDHCDFKTKSRSDLKRHILVKHTACDEINWFHCEQCTYRSKERCYLKQHVLYKHTPNDEIQWFQCLQCPYRAKMKIDLKRHILNKHRSGDELIWYECTQCPYRAKRKTHLSQHVLFRHTETLEWVQCLYCTYKVKRKNDLKQHILRKHTNLDEIKWFECDQCPYKAKAVSGLKRHKLVHDRSNCTWFECDQCPFKTRWKKLLKPHVLSKHTSEDQITWFECDQCPYRAKRRDHLKRHVTYKHTSLDDIQWFQCDHCPTAFSTRPTGSTARSAPTRPRRRTT</sequence>
<keyword evidence="9" id="KW-1185">Reference proteome</keyword>
<dbReference type="GO" id="GO:0005615">
    <property type="term" value="C:extracellular space"/>
    <property type="evidence" value="ECO:0007669"/>
    <property type="project" value="InterPro"/>
</dbReference>
<accession>A0A8J6HFS8</accession>